<keyword evidence="2 4" id="KW-0479">Metal-binding</keyword>
<dbReference type="InterPro" id="IPR055557">
    <property type="entry name" value="DUF7133"/>
</dbReference>
<evidence type="ECO:0000313" key="7">
    <source>
        <dbReference type="Proteomes" id="UP000598971"/>
    </source>
</evidence>
<dbReference type="InterPro" id="IPR011989">
    <property type="entry name" value="ARM-like"/>
</dbReference>
<evidence type="ECO:0000313" key="6">
    <source>
        <dbReference type="EMBL" id="NNV57625.1"/>
    </source>
</evidence>
<dbReference type="NCBIfam" id="TIGR02603">
    <property type="entry name" value="CxxCH_TIGR02603"/>
    <property type="match status" value="1"/>
</dbReference>
<gene>
    <name evidence="6" type="ORF">GD597_19300</name>
</gene>
<dbReference type="PANTHER" id="PTHR33546:SF1">
    <property type="entry name" value="LARGE, MULTIFUNCTIONAL SECRETED PROTEIN"/>
    <property type="match status" value="1"/>
</dbReference>
<evidence type="ECO:0000256" key="2">
    <source>
        <dbReference type="ARBA" id="ARBA00022723"/>
    </source>
</evidence>
<dbReference type="RefSeq" id="WP_171609577.1">
    <property type="nucleotide sequence ID" value="NZ_WHPF01000017.1"/>
</dbReference>
<dbReference type="InterPro" id="IPR016024">
    <property type="entry name" value="ARM-type_fold"/>
</dbReference>
<dbReference type="Proteomes" id="UP000598971">
    <property type="component" value="Unassembled WGS sequence"/>
</dbReference>
<reference evidence="6" key="1">
    <citation type="submission" date="2019-10" db="EMBL/GenBank/DDBJ databases">
        <title>Draft genome sequence of Panacibacter sp. KCS-6.</title>
        <authorList>
            <person name="Yim K.J."/>
        </authorList>
    </citation>
    <scope>NUCLEOTIDE SEQUENCE</scope>
    <source>
        <strain evidence="6">KCS-6</strain>
    </source>
</reference>
<feature type="domain" description="Cytochrome c" evidence="5">
    <location>
        <begin position="889"/>
        <end position="1023"/>
    </location>
</feature>
<dbReference type="GO" id="GO:0046872">
    <property type="term" value="F:metal ion binding"/>
    <property type="evidence" value="ECO:0007669"/>
    <property type="project" value="UniProtKB-KW"/>
</dbReference>
<dbReference type="Gene3D" id="1.10.760.10">
    <property type="entry name" value="Cytochrome c-like domain"/>
    <property type="match status" value="1"/>
</dbReference>
<evidence type="ECO:0000256" key="1">
    <source>
        <dbReference type="ARBA" id="ARBA00022617"/>
    </source>
</evidence>
<dbReference type="GO" id="GO:0009055">
    <property type="term" value="F:electron transfer activity"/>
    <property type="evidence" value="ECO:0007669"/>
    <property type="project" value="InterPro"/>
</dbReference>
<evidence type="ECO:0000256" key="3">
    <source>
        <dbReference type="ARBA" id="ARBA00023004"/>
    </source>
</evidence>
<evidence type="ECO:0000259" key="5">
    <source>
        <dbReference type="PROSITE" id="PS51007"/>
    </source>
</evidence>
<dbReference type="InterPro" id="IPR011042">
    <property type="entry name" value="6-blade_b-propeller_TolB-like"/>
</dbReference>
<name>A0A8J8FH81_9BACT</name>
<dbReference type="AlphaFoldDB" id="A0A8J8FH81"/>
<dbReference type="SUPFAM" id="SSF50952">
    <property type="entry name" value="Soluble quinoprotein glucose dehydrogenase"/>
    <property type="match status" value="1"/>
</dbReference>
<dbReference type="Pfam" id="PF00034">
    <property type="entry name" value="Cytochrom_C"/>
    <property type="match status" value="1"/>
</dbReference>
<dbReference type="GO" id="GO:0020037">
    <property type="term" value="F:heme binding"/>
    <property type="evidence" value="ECO:0007669"/>
    <property type="project" value="InterPro"/>
</dbReference>
<dbReference type="InterPro" id="IPR009056">
    <property type="entry name" value="Cyt_c-like_dom"/>
</dbReference>
<organism evidence="6 7">
    <name type="scientific">Limnovirga soli</name>
    <dbReference type="NCBI Taxonomy" id="2656915"/>
    <lineage>
        <taxon>Bacteria</taxon>
        <taxon>Pseudomonadati</taxon>
        <taxon>Bacteroidota</taxon>
        <taxon>Chitinophagia</taxon>
        <taxon>Chitinophagales</taxon>
        <taxon>Chitinophagaceae</taxon>
        <taxon>Limnovirga</taxon>
    </lineage>
</organism>
<keyword evidence="3 4" id="KW-0408">Iron</keyword>
<keyword evidence="7" id="KW-1185">Reference proteome</keyword>
<keyword evidence="1 4" id="KW-0349">Heme</keyword>
<evidence type="ECO:0000256" key="4">
    <source>
        <dbReference type="PROSITE-ProRule" id="PRU00433"/>
    </source>
</evidence>
<dbReference type="InterPro" id="IPR011041">
    <property type="entry name" value="Quinoprot_gluc/sorb_DH_b-prop"/>
</dbReference>
<dbReference type="NCBIfam" id="TIGR02604">
    <property type="entry name" value="Piru_Ver_Nterm"/>
    <property type="match status" value="1"/>
</dbReference>
<dbReference type="InterPro" id="IPR013427">
    <property type="entry name" value="Haem-bd_dom_put"/>
</dbReference>
<sequence length="1025" mass="111823">MIQFPITPSQFIRNHFWLPGLFAMLLACNTQPGNNTAVTTDSATEAQKHLPENALKTLTVADGLEVTAMATEPMLQNPTNIDVDERGRVWVTEAYNYRPDINGNPTNALGDRIMIIEDNNGDGKADTAKVFYQGPELNAPLGICVLGNKAIVSQSPYIWIFYDDDGDDKADRKAVLFSGIDGEQHDHGVHAFTFGADGKLYFNMGNAGKTLKDKNGKDVLDQDGDVIGPKKYKEGMVFRCNVDGSNVECLGQNFRNPYEVAVDSYGTLWQSDNDDDGNKGTRINFVMEYGSYGYTDALTGAYWQANRTNIEDSIPFRHWHLNDPGTMPNLLQTGAGSPTGMVIYEGNLLPAQYYGQMIHCDPGPNVVRSYPVQNSGAGYTATISNILKNEQDQWFRPADICVAPDGSLIIADWYDPGVGGHQAGDQVRGRIYRVAPKGTAYTIPKQDYNTAEGLVRALQNPNLSVRYHAFTALSQMGVAAIPALETSWVTGSDSRMRARAFWALVKLPKANAEKYIQQAIKDGNPNIRIMAIRAARELNANVIGVVSSLISDTSAQVRRECAIALHHNKAMEAPALWTKLATAYDGKDRWYLEALGIGADEQWDSFLDAYIKVTGDPLQTKAGTDIIWRARSEKAVPYLAKLAANAAVPLQQRLRYFRAFDFNSGPLKSSLLLQMIDHSATADVALNKVILHALDIKSVMQSAVAQKALQQVLASLNGTDEYIELVTRYKVKAENNNLLQLAINKPDESVGKNAAGLLIELGGTKLLMDVFNAKDTMCQQHLMAALSGVGSKASIDIIQQIALSNAYDTVLRQTAASSIGKSWSGEERVLEILKQKKVPASLIPYVVASVNGAWRGNIRSEAASYLPDDVKNKTAKKAPSIQEVEALTADIAAGKNIFTNTCAVCHQINNSGYDFGPKLGEIGSKLPKEGLLDAIVHPSAGIGFGYEGWELIMKDGSTLTGVIASKTETDIDIKFPGGGRRQIKTADVKTLTQLKESMMTTGLYESMSTQDMANLLGYLASLKKK</sequence>
<comment type="caution">
    <text evidence="6">The sequence shown here is derived from an EMBL/GenBank/DDBJ whole genome shotgun (WGS) entry which is preliminary data.</text>
</comment>
<proteinExistence type="predicted"/>
<dbReference type="Gene3D" id="1.25.10.10">
    <property type="entry name" value="Leucine-rich Repeat Variant"/>
    <property type="match status" value="1"/>
</dbReference>
<dbReference type="InterPro" id="IPR013428">
    <property type="entry name" value="Membrane-bound_put_N"/>
</dbReference>
<dbReference type="Gene3D" id="2.120.10.30">
    <property type="entry name" value="TolB, C-terminal domain"/>
    <property type="match status" value="1"/>
</dbReference>
<dbReference type="SUPFAM" id="SSF46626">
    <property type="entry name" value="Cytochrome c"/>
    <property type="match status" value="1"/>
</dbReference>
<dbReference type="PANTHER" id="PTHR33546">
    <property type="entry name" value="LARGE, MULTIFUNCTIONAL SECRETED PROTEIN-RELATED"/>
    <property type="match status" value="1"/>
</dbReference>
<dbReference type="Pfam" id="PF23500">
    <property type="entry name" value="DUF7133"/>
    <property type="match status" value="1"/>
</dbReference>
<protein>
    <submittedName>
        <fullName evidence="6">C-type cytochrome</fullName>
    </submittedName>
</protein>
<dbReference type="EMBL" id="WHPF01000017">
    <property type="protein sequence ID" value="NNV57625.1"/>
    <property type="molecule type" value="Genomic_DNA"/>
</dbReference>
<accession>A0A8J8FH81</accession>
<dbReference type="InterPro" id="IPR036909">
    <property type="entry name" value="Cyt_c-like_dom_sf"/>
</dbReference>
<dbReference type="PROSITE" id="PS51007">
    <property type="entry name" value="CYTC"/>
    <property type="match status" value="1"/>
</dbReference>
<dbReference type="SUPFAM" id="SSF48371">
    <property type="entry name" value="ARM repeat"/>
    <property type="match status" value="1"/>
</dbReference>